<accession>A0A174CBJ7</accession>
<dbReference type="GO" id="GO:0016747">
    <property type="term" value="F:acyltransferase activity, transferring groups other than amino-acyl groups"/>
    <property type="evidence" value="ECO:0007669"/>
    <property type="project" value="InterPro"/>
</dbReference>
<dbReference type="PANTHER" id="PTHR37312">
    <property type="entry name" value="MEMBRANE-BOUND ACYLTRANSFERASE YKRP-RELATED"/>
    <property type="match status" value="1"/>
</dbReference>
<protein>
    <submittedName>
        <fullName evidence="3">Acyltransferase 3</fullName>
    </submittedName>
</protein>
<keyword evidence="1" id="KW-0472">Membrane</keyword>
<keyword evidence="1" id="KW-1133">Transmembrane helix</keyword>
<feature type="transmembrane region" description="Helical" evidence="1">
    <location>
        <begin position="81"/>
        <end position="100"/>
    </location>
</feature>
<evidence type="ECO:0000256" key="1">
    <source>
        <dbReference type="SAM" id="Phobius"/>
    </source>
</evidence>
<feature type="transmembrane region" description="Helical" evidence="1">
    <location>
        <begin position="229"/>
        <end position="252"/>
    </location>
</feature>
<dbReference type="PANTHER" id="PTHR37312:SF1">
    <property type="entry name" value="MEMBRANE-BOUND ACYLTRANSFERASE YKRP-RELATED"/>
    <property type="match status" value="1"/>
</dbReference>
<gene>
    <name evidence="3" type="ORF">ERS852397_01342</name>
</gene>
<dbReference type="InterPro" id="IPR002656">
    <property type="entry name" value="Acyl_transf_3_dom"/>
</dbReference>
<feature type="transmembrane region" description="Helical" evidence="1">
    <location>
        <begin position="202"/>
        <end position="223"/>
    </location>
</feature>
<feature type="transmembrane region" description="Helical" evidence="1">
    <location>
        <begin position="264"/>
        <end position="289"/>
    </location>
</feature>
<keyword evidence="1" id="KW-0812">Transmembrane</keyword>
<evidence type="ECO:0000313" key="4">
    <source>
        <dbReference type="Proteomes" id="UP000095517"/>
    </source>
</evidence>
<evidence type="ECO:0000259" key="2">
    <source>
        <dbReference type="Pfam" id="PF01757"/>
    </source>
</evidence>
<proteinExistence type="predicted"/>
<dbReference type="Proteomes" id="UP000095517">
    <property type="component" value="Unassembled WGS sequence"/>
</dbReference>
<dbReference type="STRING" id="338188.ERS852397_01342"/>
<dbReference type="InterPro" id="IPR052734">
    <property type="entry name" value="Nod_factor_acetyltransferase"/>
</dbReference>
<feature type="transmembrane region" description="Helical" evidence="1">
    <location>
        <begin position="120"/>
        <end position="138"/>
    </location>
</feature>
<dbReference type="Pfam" id="PF01757">
    <property type="entry name" value="Acyl_transf_3"/>
    <property type="match status" value="1"/>
</dbReference>
<feature type="domain" description="Acyltransferase 3" evidence="2">
    <location>
        <begin position="16"/>
        <end position="318"/>
    </location>
</feature>
<name>A0A174CBJ7_9BACE</name>
<keyword evidence="3" id="KW-0808">Transferase</keyword>
<feature type="transmembrane region" description="Helical" evidence="1">
    <location>
        <begin position="145"/>
        <end position="164"/>
    </location>
</feature>
<keyword evidence="3" id="KW-0012">Acyltransferase</keyword>
<feature type="transmembrane region" description="Helical" evidence="1">
    <location>
        <begin position="42"/>
        <end position="60"/>
    </location>
</feature>
<dbReference type="AlphaFoldDB" id="A0A174CBJ7"/>
<feature type="transmembrane region" description="Helical" evidence="1">
    <location>
        <begin position="301"/>
        <end position="325"/>
    </location>
</feature>
<dbReference type="EMBL" id="CYZH01000006">
    <property type="protein sequence ID" value="CUO09290.1"/>
    <property type="molecule type" value="Genomic_DNA"/>
</dbReference>
<organism evidence="3 4">
    <name type="scientific">Bacteroides finegoldii</name>
    <dbReference type="NCBI Taxonomy" id="338188"/>
    <lineage>
        <taxon>Bacteria</taxon>
        <taxon>Pseudomonadati</taxon>
        <taxon>Bacteroidota</taxon>
        <taxon>Bacteroidia</taxon>
        <taxon>Bacteroidales</taxon>
        <taxon>Bacteroidaceae</taxon>
        <taxon>Bacteroides</taxon>
    </lineage>
</organism>
<feature type="transmembrane region" description="Helical" evidence="1">
    <location>
        <begin position="170"/>
        <end position="190"/>
    </location>
</feature>
<feature type="transmembrane region" description="Helical" evidence="1">
    <location>
        <begin position="20"/>
        <end position="36"/>
    </location>
</feature>
<evidence type="ECO:0000313" key="3">
    <source>
        <dbReference type="EMBL" id="CUO09290.1"/>
    </source>
</evidence>
<sequence>MRCKENTVADSNMRIEWLDAAKGIGILMVMFGHNWLEWKYCYYFNSFHMPLFFILAGYTFSDRRAPFDFIRQKAKVLIIPYVLFVFCNLIFYGVLSHTHGGDYDVRKEILAFLMQQRHTYLWFLPVLFLSELCVYVLNRAKLVTNIKLGVILFILALLHYLTIYTKCVNLIWNIDLVPMASVYIILGILYKRVSVKWTFENNKWIAGLLFCFSLLVSTINFVVWDRVDIWGNSYGCLPLFYLGAISATYATVLLLKQISIPRMLIFLGVNSLLLYGLHRMAIEIFFIVWNKLGIPYDGISCLSLCMAVCNVLLTCVLLYPVVSFINRRCPWILGKF</sequence>
<reference evidence="3 4" key="1">
    <citation type="submission" date="2015-09" db="EMBL/GenBank/DDBJ databases">
        <authorList>
            <consortium name="Pathogen Informatics"/>
        </authorList>
    </citation>
    <scope>NUCLEOTIDE SEQUENCE [LARGE SCALE GENOMIC DNA]</scope>
    <source>
        <strain evidence="3 4">2789STDY5608840</strain>
    </source>
</reference>